<dbReference type="EMBL" id="AUZI01000021">
    <property type="protein sequence ID" value="KID48782.1"/>
    <property type="molecule type" value="Genomic_DNA"/>
</dbReference>
<dbReference type="Pfam" id="PF01012">
    <property type="entry name" value="ETF"/>
    <property type="match status" value="1"/>
</dbReference>
<dbReference type="SUPFAM" id="SSF52402">
    <property type="entry name" value="Adenine nucleotide alpha hydrolases-like"/>
    <property type="match status" value="1"/>
</dbReference>
<evidence type="ECO:0000313" key="3">
    <source>
        <dbReference type="Proteomes" id="UP000031184"/>
    </source>
</evidence>
<sequence length="241" mass="28245">MKKILVLVRETFPTNEILTDKNVREKRVLNPYDEYALFQAKKIKEKTETEITCLFLSYRESQYGLRTALALGADRGIFVYYPGNSIPEIAKILAKEIKKVEYDAIFMGIRDVNNDREELPSRLAFALETELYPHILSVDVKEHFTVRREREETIDSLEILESGIFAFSQNVYEPEYPSIQSIMGIREKEVQEVYYSDGMVEKNVTVEYQDIHRKQEVYKKISAAVGTEQLMEYMKKWKLVD</sequence>
<feature type="domain" description="Electron transfer flavoprotein alpha/beta-subunit N-terminal" evidence="1">
    <location>
        <begin position="17"/>
        <end position="202"/>
    </location>
</feature>
<dbReference type="GO" id="GO:0009055">
    <property type="term" value="F:electron transfer activity"/>
    <property type="evidence" value="ECO:0007669"/>
    <property type="project" value="InterPro"/>
</dbReference>
<dbReference type="OrthoDB" id="9781325at2"/>
<proteinExistence type="predicted"/>
<gene>
    <name evidence="2" type="ORF">C095_08580</name>
</gene>
<dbReference type="Gene3D" id="3.40.50.620">
    <property type="entry name" value="HUPs"/>
    <property type="match status" value="1"/>
</dbReference>
<dbReference type="RefSeq" id="WP_005964602.1">
    <property type="nucleotide sequence ID" value="NZ_AOJP01000004.1"/>
</dbReference>
<evidence type="ECO:0000259" key="1">
    <source>
        <dbReference type="SMART" id="SM00893"/>
    </source>
</evidence>
<dbReference type="Proteomes" id="UP000031184">
    <property type="component" value="Unassembled WGS sequence"/>
</dbReference>
<dbReference type="GeneID" id="75075329"/>
<dbReference type="InterPro" id="IPR014730">
    <property type="entry name" value="ETF_a/b_N"/>
</dbReference>
<comment type="caution">
    <text evidence="2">The sequence shown here is derived from an EMBL/GenBank/DDBJ whole genome shotgun (WGS) entry which is preliminary data.</text>
</comment>
<name>A0A017H695_9FUSO</name>
<dbReference type="PATRIC" id="fig|1226633.4.peg.1732"/>
<accession>A0A017H695</accession>
<dbReference type="InterPro" id="IPR014729">
    <property type="entry name" value="Rossmann-like_a/b/a_fold"/>
</dbReference>
<dbReference type="AlphaFoldDB" id="A0A017H695"/>
<dbReference type="SMART" id="SM00893">
    <property type="entry name" value="ETF"/>
    <property type="match status" value="1"/>
</dbReference>
<dbReference type="PANTHER" id="PTHR21294">
    <property type="entry name" value="ELECTRON TRANSFER FLAVOPROTEIN BETA-SUBUNIT"/>
    <property type="match status" value="1"/>
</dbReference>
<evidence type="ECO:0000313" key="2">
    <source>
        <dbReference type="EMBL" id="KID48782.1"/>
    </source>
</evidence>
<dbReference type="InterPro" id="IPR012255">
    <property type="entry name" value="ETF_b"/>
</dbReference>
<reference evidence="2 3" key="1">
    <citation type="submission" date="2013-08" db="EMBL/GenBank/DDBJ databases">
        <title>An opportunistic ruminal bacterium that causes liver abscesses in cattle.</title>
        <authorList>
            <person name="Benahmed F.H."/>
            <person name="Rasmussen M."/>
            <person name="Harbottle H."/>
            <person name="Soppet D."/>
            <person name="Nagaraja T.G."/>
            <person name="Davidson M."/>
        </authorList>
    </citation>
    <scope>NUCLEOTIDE SEQUENCE [LARGE SCALE GENOMIC DNA]</scope>
    <source>
        <strain evidence="2 3">B35</strain>
    </source>
</reference>
<organism evidence="2 3">
    <name type="scientific">Fusobacterium necrophorum subsp. funduliforme B35</name>
    <dbReference type="NCBI Taxonomy" id="1226633"/>
    <lineage>
        <taxon>Bacteria</taxon>
        <taxon>Fusobacteriati</taxon>
        <taxon>Fusobacteriota</taxon>
        <taxon>Fusobacteriia</taxon>
        <taxon>Fusobacteriales</taxon>
        <taxon>Fusobacteriaceae</taxon>
        <taxon>Fusobacterium</taxon>
    </lineage>
</organism>
<protein>
    <submittedName>
        <fullName evidence="2">Electron transfer flavoprotein subunit beta</fullName>
    </submittedName>
</protein>